<keyword evidence="3" id="KW-1185">Reference proteome</keyword>
<dbReference type="Gene3D" id="3.60.10.10">
    <property type="entry name" value="Endonuclease/exonuclease/phosphatase"/>
    <property type="match status" value="1"/>
</dbReference>
<dbReference type="RefSeq" id="WP_163385253.1">
    <property type="nucleotide sequence ID" value="NZ_JAUFQS010000006.1"/>
</dbReference>
<keyword evidence="2" id="KW-0378">Hydrolase</keyword>
<dbReference type="InterPro" id="IPR005135">
    <property type="entry name" value="Endo/exonuclease/phosphatase"/>
</dbReference>
<keyword evidence="2" id="KW-0255">Endonuclease</keyword>
<dbReference type="PANTHER" id="PTHR12121">
    <property type="entry name" value="CARBON CATABOLITE REPRESSOR PROTEIN 4"/>
    <property type="match status" value="1"/>
</dbReference>
<comment type="caution">
    <text evidence="2">The sequence shown here is derived from an EMBL/GenBank/DDBJ whole genome shotgun (WGS) entry which is preliminary data.</text>
</comment>
<protein>
    <submittedName>
        <fullName evidence="2">Endonuclease/exonuclease/phosphatase family protein</fullName>
    </submittedName>
</protein>
<evidence type="ECO:0000313" key="2">
    <source>
        <dbReference type="EMBL" id="MDN3687460.1"/>
    </source>
</evidence>
<dbReference type="GO" id="GO:0004519">
    <property type="term" value="F:endonuclease activity"/>
    <property type="evidence" value="ECO:0007669"/>
    <property type="project" value="UniProtKB-KW"/>
</dbReference>
<dbReference type="EMBL" id="JAUFQS010000006">
    <property type="protein sequence ID" value="MDN3687460.1"/>
    <property type="molecule type" value="Genomic_DNA"/>
</dbReference>
<accession>A0ABT8C3U4</accession>
<feature type="domain" description="Endonuclease/exonuclease/phosphatase" evidence="1">
    <location>
        <begin position="51"/>
        <end position="271"/>
    </location>
</feature>
<dbReference type="CDD" id="cd09083">
    <property type="entry name" value="EEP-1"/>
    <property type="match status" value="1"/>
</dbReference>
<gene>
    <name evidence="2" type="ORF">QWZ15_06455</name>
</gene>
<dbReference type="Proteomes" id="UP001236663">
    <property type="component" value="Unassembled WGS sequence"/>
</dbReference>
<dbReference type="Pfam" id="PF03372">
    <property type="entry name" value="Exo_endo_phos"/>
    <property type="match status" value="1"/>
</dbReference>
<name>A0ABT8C3U4_9BACT</name>
<dbReference type="PANTHER" id="PTHR12121:SF36">
    <property type="entry name" value="ENDONUCLEASE_EXONUCLEASE_PHOSPHATASE DOMAIN-CONTAINING PROTEIN"/>
    <property type="match status" value="1"/>
</dbReference>
<dbReference type="InterPro" id="IPR036691">
    <property type="entry name" value="Endo/exonu/phosph_ase_sf"/>
</dbReference>
<dbReference type="SUPFAM" id="SSF56219">
    <property type="entry name" value="DNase I-like"/>
    <property type="match status" value="1"/>
</dbReference>
<keyword evidence="2" id="KW-0540">Nuclease</keyword>
<proteinExistence type="predicted"/>
<evidence type="ECO:0000259" key="1">
    <source>
        <dbReference type="Pfam" id="PF03372"/>
    </source>
</evidence>
<sequence length="294" mass="33911">MNHLLASIFTGFFFIMGIPNSNFQQLKVVNLNLRYDNPDDGKNKWENRLPIVEAFFDESTPHLLGFQEVTHRQLLDLKRIMPNYDYVGKGREDGLKGGEYNPIFFRKDRFQLLESGTFWLSNTPEKPGSIGWDAQLPRIVTWAKLEDLKSGKIIFHFNTHFDNKGIDSRYKSVDLLAGKIEEISEESPVVVTGDFNIRKDHPRYGKQPYIYLVATLSRQLQMESAEFAAEKVISAGATGNGFEENWQQRPPNAVDYIFVNEGFAVNTYEVRHIIREGVFIADHWPVIVKMRFSN</sequence>
<organism evidence="2 3">
    <name type="scientific">Cyclobacterium jeungdonense</name>
    <dbReference type="NCBI Taxonomy" id="708087"/>
    <lineage>
        <taxon>Bacteria</taxon>
        <taxon>Pseudomonadati</taxon>
        <taxon>Bacteroidota</taxon>
        <taxon>Cytophagia</taxon>
        <taxon>Cytophagales</taxon>
        <taxon>Cyclobacteriaceae</taxon>
        <taxon>Cyclobacterium</taxon>
    </lineage>
</organism>
<dbReference type="InterPro" id="IPR050410">
    <property type="entry name" value="CCR4/nocturin_mRNA_transcr"/>
</dbReference>
<reference evidence="3" key="1">
    <citation type="journal article" date="2019" name="Int. J. Syst. Evol. Microbiol.">
        <title>The Global Catalogue of Microorganisms (GCM) 10K type strain sequencing project: providing services to taxonomists for standard genome sequencing and annotation.</title>
        <authorList>
            <consortium name="The Broad Institute Genomics Platform"/>
            <consortium name="The Broad Institute Genome Sequencing Center for Infectious Disease"/>
            <person name="Wu L."/>
            <person name="Ma J."/>
        </authorList>
    </citation>
    <scope>NUCLEOTIDE SEQUENCE [LARGE SCALE GENOMIC DNA]</scope>
    <source>
        <strain evidence="3">CECT 7706</strain>
    </source>
</reference>
<evidence type="ECO:0000313" key="3">
    <source>
        <dbReference type="Proteomes" id="UP001236663"/>
    </source>
</evidence>